<gene>
    <name evidence="1" type="ORF">DY251_04990</name>
</gene>
<sequence>MIIVHRAKNTPETAKVKAVQIPTYAEVQAKIADLLTRDVQRGLQEETAASLAAVFTTTSRTDVDLFDFIAFSKACHSAADVMRKHGDLDQAGLYFAMGQDLLTKAAEAYSALVAAYGQTQPQH</sequence>
<evidence type="ECO:0000313" key="1">
    <source>
        <dbReference type="EMBL" id="RFC68340.1"/>
    </source>
</evidence>
<name>A0A371XGI0_9HYPH</name>
<reference evidence="2" key="1">
    <citation type="submission" date="2018-08" db="EMBL/GenBank/DDBJ databases">
        <authorList>
            <person name="Im W.T."/>
        </authorList>
    </citation>
    <scope>NUCLEOTIDE SEQUENCE [LARGE SCALE GENOMIC DNA]</scope>
    <source>
        <strain evidence="2">LA-28</strain>
    </source>
</reference>
<proteinExistence type="predicted"/>
<keyword evidence="2" id="KW-1185">Reference proteome</keyword>
<comment type="caution">
    <text evidence="1">The sequence shown here is derived from an EMBL/GenBank/DDBJ whole genome shotgun (WGS) entry which is preliminary data.</text>
</comment>
<evidence type="ECO:0000313" key="2">
    <source>
        <dbReference type="Proteomes" id="UP000262379"/>
    </source>
</evidence>
<protein>
    <submittedName>
        <fullName evidence="1">Uncharacterized protein</fullName>
    </submittedName>
</protein>
<organism evidence="1 2">
    <name type="scientific">Mesorhizobium denitrificans</name>
    <dbReference type="NCBI Taxonomy" id="2294114"/>
    <lineage>
        <taxon>Bacteria</taxon>
        <taxon>Pseudomonadati</taxon>
        <taxon>Pseudomonadota</taxon>
        <taxon>Alphaproteobacteria</taxon>
        <taxon>Hyphomicrobiales</taxon>
        <taxon>Phyllobacteriaceae</taxon>
        <taxon>Mesorhizobium</taxon>
    </lineage>
</organism>
<dbReference type="EMBL" id="QURN01000004">
    <property type="protein sequence ID" value="RFC68340.1"/>
    <property type="molecule type" value="Genomic_DNA"/>
</dbReference>
<dbReference type="Proteomes" id="UP000262379">
    <property type="component" value="Unassembled WGS sequence"/>
</dbReference>
<dbReference type="AlphaFoldDB" id="A0A371XGI0"/>
<accession>A0A371XGI0</accession>